<evidence type="ECO:0000256" key="3">
    <source>
        <dbReference type="ARBA" id="ARBA00022490"/>
    </source>
</evidence>
<evidence type="ECO:0000313" key="9">
    <source>
        <dbReference type="Proteomes" id="UP000574067"/>
    </source>
</evidence>
<sequence>MANIQDLLKQREELERQIKQLQDNSRSEAINTIKELMAQNNLSIEDLTSTRGGGKKGESGGKTGTVAPKYRDPVSGKTWTGRGLKPKWVTEALESGKTLDDLSIKA</sequence>
<keyword evidence="3" id="KW-0963">Cytoplasm</keyword>
<dbReference type="InterPro" id="IPR027444">
    <property type="entry name" value="H-NS_C_dom"/>
</dbReference>
<dbReference type="GO" id="GO:0001217">
    <property type="term" value="F:DNA-binding transcription repressor activity"/>
    <property type="evidence" value="ECO:0007669"/>
    <property type="project" value="TreeGrafter"/>
</dbReference>
<comment type="caution">
    <text evidence="8">The sequence shown here is derived from an EMBL/GenBank/DDBJ whole genome shotgun (WGS) entry which is preliminary data.</text>
</comment>
<organism evidence="8 9">
    <name type="scientific">Azohydromonas caseinilytica</name>
    <dbReference type="NCBI Taxonomy" id="2728836"/>
    <lineage>
        <taxon>Bacteria</taxon>
        <taxon>Pseudomonadati</taxon>
        <taxon>Pseudomonadota</taxon>
        <taxon>Betaproteobacteria</taxon>
        <taxon>Burkholderiales</taxon>
        <taxon>Sphaerotilaceae</taxon>
        <taxon>Azohydromonas</taxon>
    </lineage>
</organism>
<evidence type="ECO:0000256" key="6">
    <source>
        <dbReference type="SAM" id="MobiDB-lite"/>
    </source>
</evidence>
<evidence type="ECO:0000256" key="1">
    <source>
        <dbReference type="ARBA" id="ARBA00004453"/>
    </source>
</evidence>
<feature type="domain" description="DNA-binding protein H-NS-like C-terminal" evidence="7">
    <location>
        <begin position="60"/>
        <end position="104"/>
    </location>
</feature>
<dbReference type="SUPFAM" id="SSF81273">
    <property type="entry name" value="H-NS histone-like proteins"/>
    <property type="match status" value="1"/>
</dbReference>
<dbReference type="AlphaFoldDB" id="A0A848FDP0"/>
<dbReference type="GO" id="GO:0005829">
    <property type="term" value="C:cytosol"/>
    <property type="evidence" value="ECO:0007669"/>
    <property type="project" value="TreeGrafter"/>
</dbReference>
<gene>
    <name evidence="8" type="ORF">HHL10_25440</name>
</gene>
<proteinExistence type="inferred from homology"/>
<dbReference type="GO" id="GO:0009295">
    <property type="term" value="C:nucleoid"/>
    <property type="evidence" value="ECO:0007669"/>
    <property type="project" value="UniProtKB-SubCell"/>
</dbReference>
<accession>A0A848FDP0</accession>
<comment type="subcellular location">
    <subcellularLocation>
        <location evidence="1">Cytoplasm</location>
        <location evidence="1">Nucleoid</location>
    </subcellularLocation>
</comment>
<protein>
    <submittedName>
        <fullName evidence="8">H-NS histone family protein</fullName>
    </submittedName>
</protein>
<reference evidence="8 9" key="1">
    <citation type="submission" date="2020-04" db="EMBL/GenBank/DDBJ databases">
        <title>Azohydromonas sp. isolated from soil.</title>
        <authorList>
            <person name="Dahal R.H."/>
        </authorList>
    </citation>
    <scope>NUCLEOTIDE SEQUENCE [LARGE SCALE GENOMIC DNA]</scope>
    <source>
        <strain evidence="8 9">G-1-1-14</strain>
    </source>
</reference>
<dbReference type="EMBL" id="JABBFW010000030">
    <property type="protein sequence ID" value="NML18317.1"/>
    <property type="molecule type" value="Genomic_DNA"/>
</dbReference>
<keyword evidence="5" id="KW-0175">Coiled coil</keyword>
<evidence type="ECO:0000256" key="5">
    <source>
        <dbReference type="SAM" id="Coils"/>
    </source>
</evidence>
<evidence type="ECO:0000256" key="4">
    <source>
        <dbReference type="ARBA" id="ARBA00023125"/>
    </source>
</evidence>
<name>A0A848FDP0_9BURK</name>
<dbReference type="GO" id="GO:0003681">
    <property type="term" value="F:bent DNA binding"/>
    <property type="evidence" value="ECO:0007669"/>
    <property type="project" value="TreeGrafter"/>
</dbReference>
<evidence type="ECO:0000259" key="7">
    <source>
        <dbReference type="SMART" id="SM00528"/>
    </source>
</evidence>
<dbReference type="Proteomes" id="UP000574067">
    <property type="component" value="Unassembled WGS sequence"/>
</dbReference>
<keyword evidence="4" id="KW-0238">DNA-binding</keyword>
<dbReference type="Gene3D" id="4.10.430.10">
    <property type="entry name" value="Histone-like protein H-NS, C-terminal domain"/>
    <property type="match status" value="1"/>
</dbReference>
<dbReference type="GO" id="GO:0003680">
    <property type="term" value="F:minor groove of adenine-thymine-rich DNA binding"/>
    <property type="evidence" value="ECO:0007669"/>
    <property type="project" value="TreeGrafter"/>
</dbReference>
<dbReference type="GO" id="GO:0000976">
    <property type="term" value="F:transcription cis-regulatory region binding"/>
    <property type="evidence" value="ECO:0007669"/>
    <property type="project" value="TreeGrafter"/>
</dbReference>
<evidence type="ECO:0000313" key="8">
    <source>
        <dbReference type="EMBL" id="NML18317.1"/>
    </source>
</evidence>
<evidence type="ECO:0000256" key="2">
    <source>
        <dbReference type="ARBA" id="ARBA00010610"/>
    </source>
</evidence>
<dbReference type="SMART" id="SM00528">
    <property type="entry name" value="HNS"/>
    <property type="match status" value="1"/>
</dbReference>
<keyword evidence="9" id="KW-1185">Reference proteome</keyword>
<dbReference type="InterPro" id="IPR037150">
    <property type="entry name" value="H-NS_C_dom_sf"/>
</dbReference>
<feature type="region of interest" description="Disordered" evidence="6">
    <location>
        <begin position="44"/>
        <end position="83"/>
    </location>
</feature>
<dbReference type="Pfam" id="PF00816">
    <property type="entry name" value="Histone_HNS"/>
    <property type="match status" value="1"/>
</dbReference>
<comment type="similarity">
    <text evidence="2">Belongs to the histone-like protein H-NS family.</text>
</comment>
<dbReference type="PANTHER" id="PTHR38097">
    <property type="match status" value="1"/>
</dbReference>
<dbReference type="InterPro" id="IPR054180">
    <property type="entry name" value="H-NS-like_N"/>
</dbReference>
<dbReference type="GO" id="GO:0032993">
    <property type="term" value="C:protein-DNA complex"/>
    <property type="evidence" value="ECO:0007669"/>
    <property type="project" value="TreeGrafter"/>
</dbReference>
<feature type="coiled-coil region" evidence="5">
    <location>
        <begin position="4"/>
        <end position="31"/>
    </location>
</feature>
<dbReference type="Pfam" id="PF22470">
    <property type="entry name" value="Histone_HNS_N"/>
    <property type="match status" value="1"/>
</dbReference>
<dbReference type="PANTHER" id="PTHR38097:SF2">
    <property type="entry name" value="DNA-BINDING PROTEIN STPA"/>
    <property type="match status" value="1"/>
</dbReference>